<proteinExistence type="predicted"/>
<reference evidence="2" key="1">
    <citation type="journal article" date="2014" name="Int. J. Syst. Evol. Microbiol.">
        <title>Complete genome sequence of Corynebacterium casei LMG S-19264T (=DSM 44701T), isolated from a smear-ripened cheese.</title>
        <authorList>
            <consortium name="US DOE Joint Genome Institute (JGI-PGF)"/>
            <person name="Walter F."/>
            <person name="Albersmeier A."/>
            <person name="Kalinowski J."/>
            <person name="Ruckert C."/>
        </authorList>
    </citation>
    <scope>NUCLEOTIDE SEQUENCE</scope>
    <source>
        <strain evidence="2">CGMCC 1.15388</strain>
    </source>
</reference>
<evidence type="ECO:0000313" key="3">
    <source>
        <dbReference type="Proteomes" id="UP000633136"/>
    </source>
</evidence>
<protein>
    <submittedName>
        <fullName evidence="2">Uncharacterized protein</fullName>
    </submittedName>
</protein>
<feature type="transmembrane region" description="Helical" evidence="1">
    <location>
        <begin position="15"/>
        <end position="37"/>
    </location>
</feature>
<reference evidence="2" key="2">
    <citation type="submission" date="2020-09" db="EMBL/GenBank/DDBJ databases">
        <authorList>
            <person name="Sun Q."/>
            <person name="Zhou Y."/>
        </authorList>
    </citation>
    <scope>NUCLEOTIDE SEQUENCE</scope>
    <source>
        <strain evidence="2">CGMCC 1.15388</strain>
    </source>
</reference>
<sequence length="97" mass="10161">MPARGKGLDPIAKKCVGWSVVCFLAGSIMLVAHPLIFDSMDVPAQPGGNAVMAAGQLLVTALQWSLFPTGAALIGASVVIQWFRSNLAVMPKKSQNP</sequence>
<dbReference type="Proteomes" id="UP000633136">
    <property type="component" value="Unassembled WGS sequence"/>
</dbReference>
<evidence type="ECO:0000256" key="1">
    <source>
        <dbReference type="SAM" id="Phobius"/>
    </source>
</evidence>
<dbReference type="AlphaFoldDB" id="A0A917AXD0"/>
<evidence type="ECO:0000313" key="2">
    <source>
        <dbReference type="EMBL" id="GGE77827.1"/>
    </source>
</evidence>
<keyword evidence="1" id="KW-0472">Membrane</keyword>
<keyword evidence="3" id="KW-1185">Reference proteome</keyword>
<keyword evidence="1" id="KW-0812">Transmembrane</keyword>
<keyword evidence="1" id="KW-1133">Transmembrane helix</keyword>
<comment type="caution">
    <text evidence="2">The sequence shown here is derived from an EMBL/GenBank/DDBJ whole genome shotgun (WGS) entry which is preliminary data.</text>
</comment>
<organism evidence="2 3">
    <name type="scientific">Nesterenkonia cremea</name>
    <dbReference type="NCBI Taxonomy" id="1882340"/>
    <lineage>
        <taxon>Bacteria</taxon>
        <taxon>Bacillati</taxon>
        <taxon>Actinomycetota</taxon>
        <taxon>Actinomycetes</taxon>
        <taxon>Micrococcales</taxon>
        <taxon>Micrococcaceae</taxon>
        <taxon>Nesterenkonia</taxon>
    </lineage>
</organism>
<accession>A0A917AXD0</accession>
<dbReference type="EMBL" id="BMIS01000017">
    <property type="protein sequence ID" value="GGE77827.1"/>
    <property type="molecule type" value="Genomic_DNA"/>
</dbReference>
<name>A0A917AXD0_9MICC</name>
<feature type="transmembrane region" description="Helical" evidence="1">
    <location>
        <begin position="57"/>
        <end position="83"/>
    </location>
</feature>
<gene>
    <name evidence="2" type="ORF">GCM10011401_26360</name>
</gene>